<evidence type="ECO:0000256" key="3">
    <source>
        <dbReference type="ARBA" id="ARBA00022801"/>
    </source>
</evidence>
<dbReference type="CDD" id="cd18887">
    <property type="entry name" value="NUDIX_UGPPase_Nudt14"/>
    <property type="match status" value="1"/>
</dbReference>
<organism evidence="5 6">
    <name type="scientific">Oikopleura dioica</name>
    <name type="common">Tunicate</name>
    <dbReference type="NCBI Taxonomy" id="34765"/>
    <lineage>
        <taxon>Eukaryota</taxon>
        <taxon>Metazoa</taxon>
        <taxon>Chordata</taxon>
        <taxon>Tunicata</taxon>
        <taxon>Appendicularia</taxon>
        <taxon>Copelata</taxon>
        <taxon>Oikopleuridae</taxon>
        <taxon>Oikopleura</taxon>
    </lineage>
</organism>
<dbReference type="PANTHER" id="PTHR11839">
    <property type="entry name" value="UDP/ADP-SUGAR PYROPHOSPHATASE"/>
    <property type="match status" value="1"/>
</dbReference>
<dbReference type="PROSITE" id="PS51462">
    <property type="entry name" value="NUDIX"/>
    <property type="match status" value="1"/>
</dbReference>
<dbReference type="Proteomes" id="UP001158576">
    <property type="component" value="Chromosome 2"/>
</dbReference>
<dbReference type="SUPFAM" id="SSF55811">
    <property type="entry name" value="Nudix"/>
    <property type="match status" value="1"/>
</dbReference>
<evidence type="ECO:0000313" key="6">
    <source>
        <dbReference type="Proteomes" id="UP001158576"/>
    </source>
</evidence>
<evidence type="ECO:0000259" key="4">
    <source>
        <dbReference type="PROSITE" id="PS51462"/>
    </source>
</evidence>
<comment type="cofactor">
    <cofactor evidence="1">
        <name>Mg(2+)</name>
        <dbReference type="ChEBI" id="CHEBI:18420"/>
    </cofactor>
</comment>
<dbReference type="Gene3D" id="1.20.910.10">
    <property type="entry name" value="Heme oxygenase-like"/>
    <property type="match status" value="1"/>
</dbReference>
<name>A0ABN7TD64_OIKDI</name>
<dbReference type="SUPFAM" id="SSF48613">
    <property type="entry name" value="Heme oxygenase-like"/>
    <property type="match status" value="1"/>
</dbReference>
<accession>A0ABN7TD64</accession>
<gene>
    <name evidence="5" type="ORF">OKIOD_LOCUS17021</name>
</gene>
<dbReference type="InterPro" id="IPR004385">
    <property type="entry name" value="NDP_pyrophosphatase"/>
</dbReference>
<dbReference type="InterPro" id="IPR016084">
    <property type="entry name" value="Haem_Oase-like_multi-hlx"/>
</dbReference>
<sequence>MAAKGSLDDDEKWEAFKNGMKQATKKTHDVQDLAINGLFVLSLYTGRSDSLWIEALSKFHYIFKELETAFQENKELEDFDIPGIPVSHLMKEDVCQFLSKDAPPPSPATTEWIRNIRSLLKTSPKSGLCNLCGTLSQGPHYLGKAAFRSFSTLTQVSTQVAEPSQKLVAPYIYHMFLGLYSGGKILRHKFKLKGEAVKLDEKANNVKPALRAAFKKLFLENSELENEFYAHSENMFRLNNKIIKECELGTNKLKIRFGVMENIKNVKITNLEKGRFVKPLLVDFEQDGNARKWEMVKFGNAVFIVIFNKDTNSFVLVKQFRPAVYARKMLESGSEEELPASEGVTLELCAGLIDKQGKSVAQHAKEEILEETGYDVSLDKIEPIKRFVGAIGIAGIENTMYYAEVSNADRKTAGGGIDSEMIDVVDIPFAEMKKMVTEPNDTEMVNFDANLMMGVYWFLNSKAASYNL</sequence>
<dbReference type="InterPro" id="IPR000086">
    <property type="entry name" value="NUDIX_hydrolase_dom"/>
</dbReference>
<reference evidence="5 6" key="1">
    <citation type="submission" date="2021-04" db="EMBL/GenBank/DDBJ databases">
        <authorList>
            <person name="Bliznina A."/>
        </authorList>
    </citation>
    <scope>NUCLEOTIDE SEQUENCE [LARGE SCALE GENOMIC DNA]</scope>
</reference>
<proteinExistence type="inferred from homology"/>
<evidence type="ECO:0000313" key="5">
    <source>
        <dbReference type="EMBL" id="CAG5114192.1"/>
    </source>
</evidence>
<dbReference type="EMBL" id="OU015567">
    <property type="protein sequence ID" value="CAG5114192.1"/>
    <property type="molecule type" value="Genomic_DNA"/>
</dbReference>
<dbReference type="PANTHER" id="PTHR11839:SF15">
    <property type="entry name" value="URIDINE DIPHOSPHATE GLUCOSE PYROPHOSPHATASE NUDT14"/>
    <property type="match status" value="1"/>
</dbReference>
<keyword evidence="6" id="KW-1185">Reference proteome</keyword>
<keyword evidence="3" id="KW-0378">Hydrolase</keyword>
<dbReference type="InterPro" id="IPR015797">
    <property type="entry name" value="NUDIX_hydrolase-like_dom_sf"/>
</dbReference>
<evidence type="ECO:0000256" key="1">
    <source>
        <dbReference type="ARBA" id="ARBA00001946"/>
    </source>
</evidence>
<comment type="similarity">
    <text evidence="2">Belongs to the Nudix hydrolase family.</text>
</comment>
<protein>
    <submittedName>
        <fullName evidence="5">Oidioi.mRNA.OKI2018_I69.chr2.g8256.t1.cds</fullName>
    </submittedName>
</protein>
<feature type="domain" description="Nudix hydrolase" evidence="4">
    <location>
        <begin position="297"/>
        <end position="452"/>
    </location>
</feature>
<evidence type="ECO:0000256" key="2">
    <source>
        <dbReference type="ARBA" id="ARBA00005582"/>
    </source>
</evidence>
<dbReference type="NCBIfam" id="TIGR00052">
    <property type="entry name" value="nudix-type nucleoside diphosphatase, YffH/AdpP family"/>
    <property type="match status" value="1"/>
</dbReference>
<dbReference type="Gene3D" id="3.90.79.10">
    <property type="entry name" value="Nucleoside Triphosphate Pyrophosphohydrolase"/>
    <property type="match status" value="1"/>
</dbReference>